<dbReference type="InterPro" id="IPR004183">
    <property type="entry name" value="Xdiol_dOase_suB"/>
</dbReference>
<proteinExistence type="inferred from homology"/>
<dbReference type="Gene3D" id="3.40.830.10">
    <property type="entry name" value="LigB-like"/>
    <property type="match status" value="1"/>
</dbReference>
<dbReference type="PIRSF" id="PIRSF006157">
    <property type="entry name" value="Doxgns_DODA"/>
    <property type="match status" value="1"/>
</dbReference>
<dbReference type="InterPro" id="IPR014436">
    <property type="entry name" value="Extradiol_dOase_DODA"/>
</dbReference>
<dbReference type="GO" id="GO:0008270">
    <property type="term" value="F:zinc ion binding"/>
    <property type="evidence" value="ECO:0007669"/>
    <property type="project" value="InterPro"/>
</dbReference>
<reference evidence="8" key="1">
    <citation type="submission" date="2016-10" db="EMBL/GenBank/DDBJ databases">
        <authorList>
            <person name="Varghese N."/>
            <person name="Submissions S."/>
        </authorList>
    </citation>
    <scope>NUCLEOTIDE SEQUENCE [LARGE SCALE GENOMIC DNA]</scope>
    <source>
        <strain evidence="8">CCM 7469</strain>
    </source>
</reference>
<evidence type="ECO:0000256" key="4">
    <source>
        <dbReference type="ARBA" id="ARBA00022833"/>
    </source>
</evidence>
<dbReference type="Proteomes" id="UP000199636">
    <property type="component" value="Unassembled WGS sequence"/>
</dbReference>
<name>A0A1G8CNN1_9PSED</name>
<dbReference type="CDD" id="cd07363">
    <property type="entry name" value="45_DOPA_Dioxygenase"/>
    <property type="match status" value="1"/>
</dbReference>
<protein>
    <submittedName>
        <fullName evidence="7">4,5-DOPA dioxygenase extradiol</fullName>
    </submittedName>
</protein>
<evidence type="ECO:0000256" key="3">
    <source>
        <dbReference type="ARBA" id="ARBA00022723"/>
    </source>
</evidence>
<dbReference type="EMBL" id="FNDS01000001">
    <property type="protein sequence ID" value="SDH46913.1"/>
    <property type="molecule type" value="Genomic_DNA"/>
</dbReference>
<accession>A0A1G8CNN1</accession>
<keyword evidence="7" id="KW-0223">Dioxygenase</keyword>
<evidence type="ECO:0000256" key="1">
    <source>
        <dbReference type="ARBA" id="ARBA00001947"/>
    </source>
</evidence>
<dbReference type="PANTHER" id="PTHR30096:SF0">
    <property type="entry name" value="4,5-DOPA DIOXYGENASE EXTRADIOL-LIKE PROTEIN"/>
    <property type="match status" value="1"/>
</dbReference>
<dbReference type="AlphaFoldDB" id="A0A1G8CNN1"/>
<sequence length="256" mass="28144">MLPTLFISHGSPMLALEPGASEAPLKRLAAELPRPKAILVVSAHWETPDLRVTSSPRPDTWHDFYGFPPELYAVQYPAPGSPELAQRVVELLAADQLPASLDAERPLDHGAWVPLSLMYPAADIPVVQLSLPSRLGPAMQERVGKALRQLRVEGYLLIGSGSITHNLGELDWHAGPEVIAPWAKAFRDWMVEKLVANDDQALLDYRRQAPSAVRNHPRDEHLLPLYFAHGAGGPQLNIEHSGFTLGALGMDIYRFG</sequence>
<feature type="domain" description="Extradiol ring-cleavage dioxygenase class III enzyme subunit B" evidence="6">
    <location>
        <begin position="4"/>
        <end position="254"/>
    </location>
</feature>
<evidence type="ECO:0000313" key="8">
    <source>
        <dbReference type="Proteomes" id="UP000199636"/>
    </source>
</evidence>
<gene>
    <name evidence="7" type="ORF">SAMN05216272_101682</name>
</gene>
<dbReference type="GO" id="GO:0008198">
    <property type="term" value="F:ferrous iron binding"/>
    <property type="evidence" value="ECO:0007669"/>
    <property type="project" value="InterPro"/>
</dbReference>
<keyword evidence="4" id="KW-0862">Zinc</keyword>
<keyword evidence="5" id="KW-0560">Oxidoreductase</keyword>
<evidence type="ECO:0000256" key="2">
    <source>
        <dbReference type="ARBA" id="ARBA00007581"/>
    </source>
</evidence>
<dbReference type="Pfam" id="PF02900">
    <property type="entry name" value="LigB"/>
    <property type="match status" value="1"/>
</dbReference>
<dbReference type="OrthoDB" id="9790889at2"/>
<keyword evidence="8" id="KW-1185">Reference proteome</keyword>
<evidence type="ECO:0000256" key="5">
    <source>
        <dbReference type="ARBA" id="ARBA00023002"/>
    </source>
</evidence>
<comment type="cofactor">
    <cofactor evidence="1">
        <name>Zn(2+)</name>
        <dbReference type="ChEBI" id="CHEBI:29105"/>
    </cofactor>
</comment>
<dbReference type="SUPFAM" id="SSF53213">
    <property type="entry name" value="LigB-like"/>
    <property type="match status" value="1"/>
</dbReference>
<dbReference type="STRING" id="428992.SAMN05216272_101682"/>
<dbReference type="RefSeq" id="WP_090260830.1">
    <property type="nucleotide sequence ID" value="NZ_FNDS01000001.1"/>
</dbReference>
<dbReference type="PANTHER" id="PTHR30096">
    <property type="entry name" value="4,5-DOPA DIOXYGENASE EXTRADIOL-LIKE PROTEIN"/>
    <property type="match status" value="1"/>
</dbReference>
<keyword evidence="3" id="KW-0479">Metal-binding</keyword>
<organism evidence="7 8">
    <name type="scientific">Pseudomonas panipatensis</name>
    <dbReference type="NCBI Taxonomy" id="428992"/>
    <lineage>
        <taxon>Bacteria</taxon>
        <taxon>Pseudomonadati</taxon>
        <taxon>Pseudomonadota</taxon>
        <taxon>Gammaproteobacteria</taxon>
        <taxon>Pseudomonadales</taxon>
        <taxon>Pseudomonadaceae</taxon>
        <taxon>Pseudomonas</taxon>
    </lineage>
</organism>
<dbReference type="GO" id="GO:0016702">
    <property type="term" value="F:oxidoreductase activity, acting on single donors with incorporation of molecular oxygen, incorporation of two atoms of oxygen"/>
    <property type="evidence" value="ECO:0007669"/>
    <property type="project" value="UniProtKB-ARBA"/>
</dbReference>
<comment type="similarity">
    <text evidence="2">Belongs to the DODA-type extradiol aromatic ring-opening dioxygenase family.</text>
</comment>
<evidence type="ECO:0000259" key="6">
    <source>
        <dbReference type="Pfam" id="PF02900"/>
    </source>
</evidence>
<evidence type="ECO:0000313" key="7">
    <source>
        <dbReference type="EMBL" id="SDH46913.1"/>
    </source>
</evidence>